<evidence type="ECO:0000313" key="14">
    <source>
        <dbReference type="Proteomes" id="UP000271337"/>
    </source>
</evidence>
<dbReference type="InterPro" id="IPR035952">
    <property type="entry name" value="Rhomboid-like_sf"/>
</dbReference>
<comment type="subcellular location">
    <subcellularLocation>
        <location evidence="1">Membrane</location>
        <topology evidence="1">Multi-pass membrane protein</topology>
    </subcellularLocation>
</comment>
<keyword evidence="6 8" id="KW-0472">Membrane</keyword>
<evidence type="ECO:0000256" key="6">
    <source>
        <dbReference type="ARBA" id="ARBA00023136"/>
    </source>
</evidence>
<proteinExistence type="inferred from homology"/>
<name>A0A3M6WWP3_HORWE</name>
<dbReference type="GO" id="GO:0016020">
    <property type="term" value="C:membrane"/>
    <property type="evidence" value="ECO:0007669"/>
    <property type="project" value="UniProtKB-SubCell"/>
</dbReference>
<feature type="transmembrane region" description="Helical" evidence="8">
    <location>
        <begin position="141"/>
        <end position="158"/>
    </location>
</feature>
<evidence type="ECO:0000313" key="13">
    <source>
        <dbReference type="EMBL" id="RMY23113.1"/>
    </source>
</evidence>
<dbReference type="Proteomes" id="UP000276864">
    <property type="component" value="Unassembled WGS sequence"/>
</dbReference>
<dbReference type="PANTHER" id="PTHR43731:SF14">
    <property type="entry name" value="PRESENILIN-ASSOCIATED RHOMBOID-LIKE PROTEIN, MITOCHONDRIAL"/>
    <property type="match status" value="1"/>
</dbReference>
<evidence type="ECO:0000256" key="8">
    <source>
        <dbReference type="SAM" id="Phobius"/>
    </source>
</evidence>
<dbReference type="Proteomes" id="UP000281245">
    <property type="component" value="Unassembled WGS sequence"/>
</dbReference>
<dbReference type="GO" id="GO:0004252">
    <property type="term" value="F:serine-type endopeptidase activity"/>
    <property type="evidence" value="ECO:0007669"/>
    <property type="project" value="InterPro"/>
</dbReference>
<dbReference type="InterPro" id="IPR022764">
    <property type="entry name" value="Peptidase_S54_rhomboid_dom"/>
</dbReference>
<feature type="transmembrane region" description="Helical" evidence="8">
    <location>
        <begin position="260"/>
        <end position="279"/>
    </location>
</feature>
<dbReference type="AlphaFoldDB" id="A0A3M6WWP3"/>
<evidence type="ECO:0000313" key="15">
    <source>
        <dbReference type="Proteomes" id="UP000276864"/>
    </source>
</evidence>
<evidence type="ECO:0000313" key="16">
    <source>
        <dbReference type="Proteomes" id="UP000281245"/>
    </source>
</evidence>
<keyword evidence="3 8" id="KW-0812">Transmembrane</keyword>
<dbReference type="EMBL" id="QWIM01002050">
    <property type="protein sequence ID" value="RMY18681.1"/>
    <property type="molecule type" value="Genomic_DNA"/>
</dbReference>
<feature type="compositionally biased region" description="Pro residues" evidence="7">
    <location>
        <begin position="33"/>
        <end position="45"/>
    </location>
</feature>
<dbReference type="Proteomes" id="UP000282582">
    <property type="component" value="Unassembled WGS sequence"/>
</dbReference>
<dbReference type="Pfam" id="PF01694">
    <property type="entry name" value="Rhomboid"/>
    <property type="match status" value="1"/>
</dbReference>
<dbReference type="EMBL" id="QWIJ01000394">
    <property type="protein sequence ID" value="RMX82851.1"/>
    <property type="molecule type" value="Genomic_DNA"/>
</dbReference>
<dbReference type="SUPFAM" id="SSF144091">
    <property type="entry name" value="Rhomboid-like"/>
    <property type="match status" value="1"/>
</dbReference>
<evidence type="ECO:0000313" key="11">
    <source>
        <dbReference type="EMBL" id="RMX84868.1"/>
    </source>
</evidence>
<protein>
    <recommendedName>
        <fullName evidence="9">Peptidase S54 rhomboid domain-containing protein</fullName>
    </recommendedName>
</protein>
<dbReference type="OrthoDB" id="418595at2759"/>
<reference evidence="14 15" key="1">
    <citation type="journal article" date="2018" name="BMC Genomics">
        <title>Genomic evidence for intraspecific hybridization in a clonal and extremely halotolerant yeast.</title>
        <authorList>
            <person name="Gostincar C."/>
            <person name="Stajich J.E."/>
            <person name="Zupancic J."/>
            <person name="Zalar P."/>
            <person name="Gunde-Cimerman N."/>
        </authorList>
    </citation>
    <scope>NUCLEOTIDE SEQUENCE [LARGE SCALE GENOMIC DNA]</scope>
    <source>
        <strain evidence="12 15">EXF-6651</strain>
        <strain evidence="11 17">EXF-6654</strain>
        <strain evidence="10 16">EXF-6656</strain>
        <strain evidence="13 14">EXF-6669</strain>
    </source>
</reference>
<keyword evidence="5 8" id="KW-1133">Transmembrane helix</keyword>
<comment type="caution">
    <text evidence="10">The sequence shown here is derived from an EMBL/GenBank/DDBJ whole genome shotgun (WGS) entry which is preliminary data.</text>
</comment>
<feature type="domain" description="Peptidase S54 rhomboid" evidence="9">
    <location>
        <begin position="99"/>
        <end position="280"/>
    </location>
</feature>
<evidence type="ECO:0000256" key="3">
    <source>
        <dbReference type="ARBA" id="ARBA00022692"/>
    </source>
</evidence>
<evidence type="ECO:0000256" key="4">
    <source>
        <dbReference type="ARBA" id="ARBA00022801"/>
    </source>
</evidence>
<feature type="region of interest" description="Disordered" evidence="7">
    <location>
        <begin position="1"/>
        <end position="86"/>
    </location>
</feature>
<dbReference type="Proteomes" id="UP000271337">
    <property type="component" value="Unassembled WGS sequence"/>
</dbReference>
<dbReference type="EMBL" id="QWIK01002601">
    <property type="protein sequence ID" value="RMX84868.1"/>
    <property type="molecule type" value="Genomic_DNA"/>
</dbReference>
<keyword evidence="4" id="KW-0378">Hydrolase</keyword>
<organism evidence="10 16">
    <name type="scientific">Hortaea werneckii</name>
    <name type="common">Black yeast</name>
    <name type="synonym">Cladosporium werneckii</name>
    <dbReference type="NCBI Taxonomy" id="91943"/>
    <lineage>
        <taxon>Eukaryota</taxon>
        <taxon>Fungi</taxon>
        <taxon>Dikarya</taxon>
        <taxon>Ascomycota</taxon>
        <taxon>Pezizomycotina</taxon>
        <taxon>Dothideomycetes</taxon>
        <taxon>Dothideomycetidae</taxon>
        <taxon>Mycosphaerellales</taxon>
        <taxon>Teratosphaeriaceae</taxon>
        <taxon>Hortaea</taxon>
    </lineage>
</organism>
<accession>A0A3M6WWP3</accession>
<evidence type="ECO:0000259" key="9">
    <source>
        <dbReference type="Pfam" id="PF01694"/>
    </source>
</evidence>
<dbReference type="Gene3D" id="1.20.1540.10">
    <property type="entry name" value="Rhomboid-like"/>
    <property type="match status" value="1"/>
</dbReference>
<evidence type="ECO:0000256" key="2">
    <source>
        <dbReference type="ARBA" id="ARBA00009045"/>
    </source>
</evidence>
<evidence type="ECO:0000256" key="5">
    <source>
        <dbReference type="ARBA" id="ARBA00022989"/>
    </source>
</evidence>
<evidence type="ECO:0000313" key="17">
    <source>
        <dbReference type="Proteomes" id="UP000282582"/>
    </source>
</evidence>
<comment type="similarity">
    <text evidence="2">Belongs to the peptidase S54 family.</text>
</comment>
<sequence>MLSTDTRSLRLSKALGQPIQILRQHAIPQTHLPTPPKSPQQPPQSGPSSASTPPSSPYGNTPSTNPPQPHRARDDSNPITPSLLSDHTTLSHTNLRANRPWTLLTSAFSHQEPLHFAFNMLSLKAFATILTRIPRIRAPHLIFLATGSALAGSLGFLYHDSSRRQNKDQAPDNLIGRTISGSDRQITRGIPGARSPGVESRRSALGASGMVLGFGAAATCLAPSTSMTVMFLPVPVPLWMLTAVYAAVDTYFLDDARSPVGHSAHLGGTVFGAVFYVGFLRRFGGVLGAGGGEVERRGMGRGWGRVLRRWWGGNVAFPNAKEGDRGSGLRKRKRRRSLW</sequence>
<evidence type="ECO:0000313" key="10">
    <source>
        <dbReference type="EMBL" id="RMX82851.1"/>
    </source>
</evidence>
<feature type="transmembrane region" description="Helical" evidence="8">
    <location>
        <begin position="204"/>
        <end position="222"/>
    </location>
</feature>
<evidence type="ECO:0000256" key="1">
    <source>
        <dbReference type="ARBA" id="ARBA00004141"/>
    </source>
</evidence>
<gene>
    <name evidence="12" type="ORF">D0866_13099</name>
    <name evidence="13" type="ORF">D0867_02265</name>
    <name evidence="11" type="ORF">D0868_15418</name>
    <name evidence="10" type="ORF">D0869_05753</name>
</gene>
<evidence type="ECO:0000256" key="7">
    <source>
        <dbReference type="SAM" id="MobiDB-lite"/>
    </source>
</evidence>
<evidence type="ECO:0000313" key="12">
    <source>
        <dbReference type="EMBL" id="RMY18681.1"/>
    </source>
</evidence>
<dbReference type="EMBL" id="QWIL01000146">
    <property type="protein sequence ID" value="RMY23113.1"/>
    <property type="molecule type" value="Genomic_DNA"/>
</dbReference>
<dbReference type="PANTHER" id="PTHR43731">
    <property type="entry name" value="RHOMBOID PROTEASE"/>
    <property type="match status" value="1"/>
</dbReference>
<dbReference type="InterPro" id="IPR050925">
    <property type="entry name" value="Rhomboid_protease_S54"/>
</dbReference>
<feature type="compositionally biased region" description="Polar residues" evidence="7">
    <location>
        <begin position="77"/>
        <end position="86"/>
    </location>
</feature>